<feature type="transmembrane region" description="Helical" evidence="1">
    <location>
        <begin position="91"/>
        <end position="112"/>
    </location>
</feature>
<feature type="transmembrane region" description="Helical" evidence="1">
    <location>
        <begin position="175"/>
        <end position="195"/>
    </location>
</feature>
<feature type="domain" description="CAAX prenyl protease 2/Lysostaphin resistance protein A-like" evidence="3">
    <location>
        <begin position="91"/>
        <end position="185"/>
    </location>
</feature>
<keyword evidence="1" id="KW-0472">Membrane</keyword>
<evidence type="ECO:0000259" key="3">
    <source>
        <dbReference type="Pfam" id="PF02517"/>
    </source>
</evidence>
<proteinExistence type="predicted"/>
<reference evidence="5" key="1">
    <citation type="journal article" date="2019" name="Int. J. Syst. Evol. Microbiol.">
        <title>The Global Catalogue of Microorganisms (GCM) 10K type strain sequencing project: providing services to taxonomists for standard genome sequencing and annotation.</title>
        <authorList>
            <consortium name="The Broad Institute Genomics Platform"/>
            <consortium name="The Broad Institute Genome Sequencing Center for Infectious Disease"/>
            <person name="Wu L."/>
            <person name="Ma J."/>
        </authorList>
    </citation>
    <scope>NUCLEOTIDE SEQUENCE [LARGE SCALE GENOMIC DNA]</scope>
    <source>
        <strain evidence="5">KACC 11588</strain>
    </source>
</reference>
<evidence type="ECO:0000256" key="1">
    <source>
        <dbReference type="SAM" id="Phobius"/>
    </source>
</evidence>
<dbReference type="InterPro" id="IPR003675">
    <property type="entry name" value="Rce1/LyrA-like_dom"/>
</dbReference>
<feature type="transmembrane region" description="Helical" evidence="1">
    <location>
        <begin position="66"/>
        <end position="85"/>
    </location>
</feature>
<keyword evidence="2" id="KW-0732">Signal</keyword>
<feature type="transmembrane region" description="Helical" evidence="1">
    <location>
        <begin position="30"/>
        <end position="45"/>
    </location>
</feature>
<dbReference type="Pfam" id="PF02517">
    <property type="entry name" value="Rce1-like"/>
    <property type="match status" value="1"/>
</dbReference>
<evidence type="ECO:0000313" key="4">
    <source>
        <dbReference type="EMBL" id="MFC5566027.1"/>
    </source>
</evidence>
<dbReference type="RefSeq" id="WP_209838811.1">
    <property type="nucleotide sequence ID" value="NZ_JAGGJP010000004.1"/>
</dbReference>
<evidence type="ECO:0000313" key="5">
    <source>
        <dbReference type="Proteomes" id="UP001596056"/>
    </source>
</evidence>
<dbReference type="EMBL" id="JBHSNA010000004">
    <property type="protein sequence ID" value="MFC5566027.1"/>
    <property type="molecule type" value="Genomic_DNA"/>
</dbReference>
<evidence type="ECO:0000256" key="2">
    <source>
        <dbReference type="SAM" id="SignalP"/>
    </source>
</evidence>
<feature type="transmembrane region" description="Helical" evidence="1">
    <location>
        <begin position="124"/>
        <end position="142"/>
    </location>
</feature>
<keyword evidence="1" id="KW-1133">Transmembrane helix</keyword>
<comment type="caution">
    <text evidence="4">The sequence shown here is derived from an EMBL/GenBank/DDBJ whole genome shotgun (WGS) entry which is preliminary data.</text>
</comment>
<feature type="signal peptide" evidence="2">
    <location>
        <begin position="1"/>
        <end position="20"/>
    </location>
</feature>
<feature type="transmembrane region" description="Helical" evidence="1">
    <location>
        <begin position="148"/>
        <end position="168"/>
    </location>
</feature>
<dbReference type="Proteomes" id="UP001596056">
    <property type="component" value="Unassembled WGS sequence"/>
</dbReference>
<feature type="chain" id="PRO_5045457040" evidence="2">
    <location>
        <begin position="21"/>
        <end position="200"/>
    </location>
</feature>
<sequence length="200" mass="20347">MDRRLALAALVALPLLAALAAALPPPAGAAVALGAYWALLALAVLRADRDVTAALLTARRPSRLTVALLALPVLAWGFVTLRLLGRVPLPPHLLLAAALAALLHATLEELFWRGLLLPRATARAAAGALGLYWIAHLAWLLAAAPPTGLPPAVALLAPLALGGAWTAARLETGTLGAGLMAHAGLALFVFAGTLARTAAP</sequence>
<accession>A0ABW0SAT0</accession>
<keyword evidence="5" id="KW-1185">Reference proteome</keyword>
<organism evidence="4 5">
    <name type="scientific">Rubellimicrobium aerolatum</name>
    <dbReference type="NCBI Taxonomy" id="490979"/>
    <lineage>
        <taxon>Bacteria</taxon>
        <taxon>Pseudomonadati</taxon>
        <taxon>Pseudomonadota</taxon>
        <taxon>Alphaproteobacteria</taxon>
        <taxon>Rhodobacterales</taxon>
        <taxon>Roseobacteraceae</taxon>
        <taxon>Rubellimicrobium</taxon>
    </lineage>
</organism>
<protein>
    <submittedName>
        <fullName evidence="4">Type II CAAX prenyl endopeptidase Rce1 family protein</fullName>
    </submittedName>
</protein>
<gene>
    <name evidence="4" type="ORF">ACFPOC_06280</name>
</gene>
<keyword evidence="1" id="KW-0812">Transmembrane</keyword>
<name>A0ABW0SAT0_9RHOB</name>